<feature type="region of interest" description="Disordered" evidence="1">
    <location>
        <begin position="1"/>
        <end position="42"/>
    </location>
</feature>
<reference evidence="2 3" key="1">
    <citation type="submission" date="2023-01" db="EMBL/GenBank/DDBJ databases">
        <title>Analysis of 21 Apiospora genomes using comparative genomics revels a genus with tremendous synthesis potential of carbohydrate active enzymes and secondary metabolites.</title>
        <authorList>
            <person name="Sorensen T."/>
        </authorList>
    </citation>
    <scope>NUCLEOTIDE SEQUENCE [LARGE SCALE GENOMIC DNA]</scope>
    <source>
        <strain evidence="2 3">CBS 20057</strain>
    </source>
</reference>
<dbReference type="Proteomes" id="UP001396898">
    <property type="component" value="Unassembled WGS sequence"/>
</dbReference>
<name>A0ABR1RIT6_9PEZI</name>
<evidence type="ECO:0000313" key="3">
    <source>
        <dbReference type="Proteomes" id="UP001396898"/>
    </source>
</evidence>
<comment type="caution">
    <text evidence="2">The sequence shown here is derived from an EMBL/GenBank/DDBJ whole genome shotgun (WGS) entry which is preliminary data.</text>
</comment>
<evidence type="ECO:0000256" key="1">
    <source>
        <dbReference type="SAM" id="MobiDB-lite"/>
    </source>
</evidence>
<dbReference type="EMBL" id="JAQQWI010000015">
    <property type="protein sequence ID" value="KAK8013098.1"/>
    <property type="molecule type" value="Genomic_DNA"/>
</dbReference>
<organism evidence="2 3">
    <name type="scientific">Apiospora marii</name>
    <dbReference type="NCBI Taxonomy" id="335849"/>
    <lineage>
        <taxon>Eukaryota</taxon>
        <taxon>Fungi</taxon>
        <taxon>Dikarya</taxon>
        <taxon>Ascomycota</taxon>
        <taxon>Pezizomycotina</taxon>
        <taxon>Sordariomycetes</taxon>
        <taxon>Xylariomycetidae</taxon>
        <taxon>Amphisphaeriales</taxon>
        <taxon>Apiosporaceae</taxon>
        <taxon>Apiospora</taxon>
    </lineage>
</organism>
<proteinExistence type="predicted"/>
<evidence type="ECO:0000313" key="2">
    <source>
        <dbReference type="EMBL" id="KAK8013098.1"/>
    </source>
</evidence>
<gene>
    <name evidence="2" type="ORF">PG991_010473</name>
</gene>
<keyword evidence="3" id="KW-1185">Reference proteome</keyword>
<accession>A0ABR1RIT6</accession>
<sequence length="237" mass="26725">MTPSTTSGSKPDEVSNRRRPSGPPRSRSNRILRPYKDLPDHTAEKVRRIAKKRLPDHDKVAAELAPLLGLGKGPLATQRAASLFQHRGFRAGVAAFEAKYLDAEGLKAPLPEWRLVWHLLRPTTSTASPPPLEKGVVEVWTRPEYPDLHTLGGWDVNYHYARFVARVLATTTTRERDPAGAGAGSRSQLVHWVRDAKPEDAWWALFHALLYLQLETMRDRLRQAPLRHRIMAVMCPS</sequence>
<protein>
    <submittedName>
        <fullName evidence="2">Uncharacterized protein</fullName>
    </submittedName>
</protein>